<evidence type="ECO:0000313" key="2">
    <source>
        <dbReference type="EMBL" id="SNX96213.1"/>
    </source>
</evidence>
<name>A0A285EBI1_9ACTN</name>
<dbReference type="AlphaFoldDB" id="A0A285EBI1"/>
<protein>
    <submittedName>
        <fullName evidence="2">Uncharacterized protein</fullName>
    </submittedName>
</protein>
<sequence length="136" mass="14071">MFEAIVPRGPASDVPPEVTDRSRQSGPAPVPAHHTHWARPDIAGDVLAAARDPRAAPPREIRIRPELYQRLLADLAPGDRAAVVEHGALGGLAGVPLVVDRELPGCPGFEVVRALPSAPHAPAWPAAGGPSHAAAA</sequence>
<keyword evidence="3" id="KW-1185">Reference proteome</keyword>
<accession>A0A285EBI1</accession>
<dbReference type="RefSeq" id="WP_097206214.1">
    <property type="nucleotide sequence ID" value="NZ_JACHXB010000004.1"/>
</dbReference>
<evidence type="ECO:0000256" key="1">
    <source>
        <dbReference type="SAM" id="MobiDB-lite"/>
    </source>
</evidence>
<feature type="region of interest" description="Disordered" evidence="1">
    <location>
        <begin position="1"/>
        <end position="39"/>
    </location>
</feature>
<dbReference type="EMBL" id="OBDO01000003">
    <property type="protein sequence ID" value="SNX96213.1"/>
    <property type="molecule type" value="Genomic_DNA"/>
</dbReference>
<reference evidence="2 3" key="1">
    <citation type="submission" date="2017-09" db="EMBL/GenBank/DDBJ databases">
        <authorList>
            <person name="Ehlers B."/>
            <person name="Leendertz F.H."/>
        </authorList>
    </citation>
    <scope>NUCLEOTIDE SEQUENCE [LARGE SCALE GENOMIC DNA]</scope>
    <source>
        <strain evidence="2 3">DSM 46844</strain>
    </source>
</reference>
<dbReference type="Proteomes" id="UP000219514">
    <property type="component" value="Unassembled WGS sequence"/>
</dbReference>
<organism evidence="2 3">
    <name type="scientific">Geodermatophilus sabuli</name>
    <dbReference type="NCBI Taxonomy" id="1564158"/>
    <lineage>
        <taxon>Bacteria</taxon>
        <taxon>Bacillati</taxon>
        <taxon>Actinomycetota</taxon>
        <taxon>Actinomycetes</taxon>
        <taxon>Geodermatophilales</taxon>
        <taxon>Geodermatophilaceae</taxon>
        <taxon>Geodermatophilus</taxon>
    </lineage>
</organism>
<evidence type="ECO:0000313" key="3">
    <source>
        <dbReference type="Proteomes" id="UP000219514"/>
    </source>
</evidence>
<proteinExistence type="predicted"/>
<gene>
    <name evidence="2" type="ORF">SAMN06893097_103382</name>
</gene>
<dbReference type="OrthoDB" id="5197784at2"/>